<feature type="transmembrane region" description="Helical" evidence="8">
    <location>
        <begin position="135"/>
        <end position="158"/>
    </location>
</feature>
<dbReference type="Proteomes" id="UP000008963">
    <property type="component" value="Chromosome"/>
</dbReference>
<dbReference type="HOGENOM" id="CLU_044071_3_0_7"/>
<dbReference type="PROSITE" id="PS50253">
    <property type="entry name" value="COX3"/>
    <property type="match status" value="1"/>
</dbReference>
<feature type="domain" description="Heme-copper oxidase subunit III family profile" evidence="9">
    <location>
        <begin position="23"/>
        <end position="197"/>
    </location>
</feature>
<evidence type="ECO:0000256" key="5">
    <source>
        <dbReference type="ARBA" id="ARBA00022989"/>
    </source>
</evidence>
<dbReference type="Pfam" id="PF00510">
    <property type="entry name" value="COX3"/>
    <property type="match status" value="1"/>
</dbReference>
<reference evidence="11" key="1">
    <citation type="journal article" date="2013" name="ISME J.">
        <title>A small predatory core genome in the divergent marine Bacteriovorax marinus SJ and the terrestrial Bdellovibrio bacteriovorus.</title>
        <authorList>
            <person name="Crossman L.C."/>
            <person name="Chen H."/>
            <person name="Cerdeno-Tarraga A.M."/>
            <person name="Brooks K."/>
            <person name="Quail M.A."/>
            <person name="Pineiro S.A."/>
            <person name="Hobley L."/>
            <person name="Sockett R.E."/>
            <person name="Bentley S.D."/>
            <person name="Parkhill J."/>
            <person name="Williams H.N."/>
            <person name="Stine O.C."/>
        </authorList>
    </citation>
    <scope>NUCLEOTIDE SEQUENCE [LARGE SCALE GENOMIC DNA]</scope>
    <source>
        <strain evidence="11">ATCC BAA-682 / DSM 15412 / SJ</strain>
    </source>
</reference>
<dbReference type="STRING" id="862908.BMS_0221"/>
<dbReference type="PATRIC" id="fig|862908.3.peg.213"/>
<dbReference type="InterPro" id="IPR035973">
    <property type="entry name" value="Cyt_c_oxidase_su3-like_sf"/>
</dbReference>
<keyword evidence="6 8" id="KW-0472">Membrane</keyword>
<evidence type="ECO:0000313" key="11">
    <source>
        <dbReference type="Proteomes" id="UP000008963"/>
    </source>
</evidence>
<dbReference type="GO" id="GO:0005886">
    <property type="term" value="C:plasma membrane"/>
    <property type="evidence" value="ECO:0007669"/>
    <property type="project" value="UniProtKB-SubCell"/>
</dbReference>
<evidence type="ECO:0000256" key="6">
    <source>
        <dbReference type="ARBA" id="ARBA00023136"/>
    </source>
</evidence>
<dbReference type="eggNOG" id="COG1845">
    <property type="taxonomic scope" value="Bacteria"/>
</dbReference>
<dbReference type="InterPro" id="IPR013833">
    <property type="entry name" value="Cyt_c_oxidase_su3_a-hlx"/>
</dbReference>
<feature type="transmembrane region" description="Helical" evidence="8">
    <location>
        <begin position="63"/>
        <end position="83"/>
    </location>
</feature>
<feature type="transmembrane region" description="Helical" evidence="8">
    <location>
        <begin position="179"/>
        <end position="196"/>
    </location>
</feature>
<evidence type="ECO:0000256" key="3">
    <source>
        <dbReference type="ARBA" id="ARBA00022475"/>
    </source>
</evidence>
<keyword evidence="11" id="KW-1185">Reference proteome</keyword>
<keyword evidence="4 7" id="KW-0812">Transmembrane</keyword>
<keyword evidence="5 8" id="KW-1133">Transmembrane helix</keyword>
<evidence type="ECO:0000313" key="10">
    <source>
        <dbReference type="EMBL" id="CBW25153.1"/>
    </source>
</evidence>
<sequence>MNTVATNPTLTKERLGRQLTSSIAMTVILVTFSMLFASLLLGFTVFRLTSDVWPPMGFERVDLFLPTISTIVIALSSFTFWKYEKLFLQENSEKKLWLSFTVLLGFSFMVAQMLLWSDLHSKGIYVQDGIFPSIIFSFTWTHAAHVVVAWFLLFYLVPTLKESASVETLENRVFNIGKFWHFLGVVWLIMYITIFLF</sequence>
<protein>
    <submittedName>
        <fullName evidence="10">Cytochrome O ubiquinol oxidase</fullName>
    </submittedName>
</protein>
<dbReference type="GO" id="GO:0019646">
    <property type="term" value="P:aerobic electron transport chain"/>
    <property type="evidence" value="ECO:0007669"/>
    <property type="project" value="InterPro"/>
</dbReference>
<dbReference type="Gene3D" id="1.20.120.80">
    <property type="entry name" value="Cytochrome c oxidase, subunit III, four-helix bundle"/>
    <property type="match status" value="1"/>
</dbReference>
<dbReference type="GO" id="GO:0004129">
    <property type="term" value="F:cytochrome-c oxidase activity"/>
    <property type="evidence" value="ECO:0007669"/>
    <property type="project" value="InterPro"/>
</dbReference>
<feature type="transmembrane region" description="Helical" evidence="8">
    <location>
        <begin position="22"/>
        <end position="43"/>
    </location>
</feature>
<evidence type="ECO:0000256" key="2">
    <source>
        <dbReference type="ARBA" id="ARBA00010581"/>
    </source>
</evidence>
<keyword evidence="3" id="KW-1003">Cell membrane</keyword>
<dbReference type="EMBL" id="FQ312005">
    <property type="protein sequence ID" value="CBW25153.1"/>
    <property type="molecule type" value="Genomic_DNA"/>
</dbReference>
<dbReference type="AlphaFoldDB" id="E1X2V8"/>
<evidence type="ECO:0000256" key="7">
    <source>
        <dbReference type="RuleBase" id="RU003376"/>
    </source>
</evidence>
<accession>E1X2V8</accession>
<name>E1X2V8_HALMS</name>
<evidence type="ECO:0000256" key="4">
    <source>
        <dbReference type="ARBA" id="ARBA00022692"/>
    </source>
</evidence>
<dbReference type="SUPFAM" id="SSF81452">
    <property type="entry name" value="Cytochrome c oxidase subunit III-like"/>
    <property type="match status" value="1"/>
</dbReference>
<dbReference type="RefSeq" id="WP_014242942.1">
    <property type="nucleotide sequence ID" value="NC_016620.1"/>
</dbReference>
<dbReference type="KEGG" id="bmx:BMS_0221"/>
<evidence type="ECO:0000256" key="8">
    <source>
        <dbReference type="SAM" id="Phobius"/>
    </source>
</evidence>
<dbReference type="InterPro" id="IPR024791">
    <property type="entry name" value="Cyt_c/ubiquinol_Oxase_su3"/>
</dbReference>
<comment type="similarity">
    <text evidence="2 7">Belongs to the cytochrome c oxidase subunit 3 family.</text>
</comment>
<dbReference type="OrthoDB" id="5292744at2"/>
<comment type="subcellular location">
    <subcellularLocation>
        <location evidence="1 7">Cell membrane</location>
        <topology evidence="1 7">Multi-pass membrane protein</topology>
    </subcellularLocation>
</comment>
<dbReference type="InterPro" id="IPR000298">
    <property type="entry name" value="Cyt_c_oxidase-like_su3"/>
</dbReference>
<evidence type="ECO:0000259" key="9">
    <source>
        <dbReference type="PROSITE" id="PS50253"/>
    </source>
</evidence>
<dbReference type="PANTHER" id="PTHR11403">
    <property type="entry name" value="CYTOCHROME C OXIDASE SUBUNIT III"/>
    <property type="match status" value="1"/>
</dbReference>
<organism evidence="10 11">
    <name type="scientific">Halobacteriovorax marinus (strain ATCC BAA-682 / DSM 15412 / SJ)</name>
    <name type="common">Bacteriovorax marinus</name>
    <dbReference type="NCBI Taxonomy" id="862908"/>
    <lineage>
        <taxon>Bacteria</taxon>
        <taxon>Pseudomonadati</taxon>
        <taxon>Bdellovibrionota</taxon>
        <taxon>Bacteriovoracia</taxon>
        <taxon>Bacteriovoracales</taxon>
        <taxon>Halobacteriovoraceae</taxon>
        <taxon>Halobacteriovorax</taxon>
    </lineage>
</organism>
<dbReference type="PANTHER" id="PTHR11403:SF2">
    <property type="entry name" value="CYTOCHROME BO(3) UBIQUINOL OXIDASE SUBUNIT 3"/>
    <property type="match status" value="1"/>
</dbReference>
<feature type="transmembrane region" description="Helical" evidence="8">
    <location>
        <begin position="95"/>
        <end position="115"/>
    </location>
</feature>
<evidence type="ECO:0000256" key="1">
    <source>
        <dbReference type="ARBA" id="ARBA00004651"/>
    </source>
</evidence>
<proteinExistence type="inferred from homology"/>
<gene>
    <name evidence="10" type="ordered locus">BMS_0221</name>
</gene>